<evidence type="ECO:0000313" key="3">
    <source>
        <dbReference type="WBParaSite" id="SBAD_0001199201-mRNA-1"/>
    </source>
</evidence>
<sequence>MPRNGVLWPYEKVLTCLAVNTFQFDASVTMDDRIVIISCEIP</sequence>
<protein>
    <submittedName>
        <fullName evidence="3">Galectin</fullName>
    </submittedName>
</protein>
<name>A0A183J6V7_9BILA</name>
<dbReference type="EMBL" id="UZAM01016013">
    <property type="protein sequence ID" value="VDP41437.1"/>
    <property type="molecule type" value="Genomic_DNA"/>
</dbReference>
<dbReference type="Proteomes" id="UP000270296">
    <property type="component" value="Unassembled WGS sequence"/>
</dbReference>
<dbReference type="WBParaSite" id="SBAD_0001199201-mRNA-1">
    <property type="protein sequence ID" value="SBAD_0001199201-mRNA-1"/>
    <property type="gene ID" value="SBAD_0001199201"/>
</dbReference>
<organism evidence="3">
    <name type="scientific">Soboliphyme baturini</name>
    <dbReference type="NCBI Taxonomy" id="241478"/>
    <lineage>
        <taxon>Eukaryota</taxon>
        <taxon>Metazoa</taxon>
        <taxon>Ecdysozoa</taxon>
        <taxon>Nematoda</taxon>
        <taxon>Enoplea</taxon>
        <taxon>Dorylaimia</taxon>
        <taxon>Dioctophymatida</taxon>
        <taxon>Dioctophymatoidea</taxon>
        <taxon>Soboliphymatidae</taxon>
        <taxon>Soboliphyme</taxon>
    </lineage>
</organism>
<dbReference type="AlphaFoldDB" id="A0A183J6V7"/>
<dbReference type="OrthoDB" id="5912162at2759"/>
<evidence type="ECO:0000313" key="2">
    <source>
        <dbReference type="Proteomes" id="UP000270296"/>
    </source>
</evidence>
<gene>
    <name evidence="1" type="ORF">SBAD_LOCUS11605</name>
</gene>
<accession>A0A183J6V7</accession>
<reference evidence="1 2" key="2">
    <citation type="submission" date="2018-11" db="EMBL/GenBank/DDBJ databases">
        <authorList>
            <consortium name="Pathogen Informatics"/>
        </authorList>
    </citation>
    <scope>NUCLEOTIDE SEQUENCE [LARGE SCALE GENOMIC DNA]</scope>
</reference>
<reference evidence="3" key="1">
    <citation type="submission" date="2016-06" db="UniProtKB">
        <authorList>
            <consortium name="WormBaseParasite"/>
        </authorList>
    </citation>
    <scope>IDENTIFICATION</scope>
</reference>
<evidence type="ECO:0000313" key="1">
    <source>
        <dbReference type="EMBL" id="VDP41437.1"/>
    </source>
</evidence>
<keyword evidence="2" id="KW-1185">Reference proteome</keyword>
<proteinExistence type="predicted"/>